<proteinExistence type="predicted"/>
<evidence type="ECO:0000313" key="3">
    <source>
        <dbReference type="Proteomes" id="UP000613160"/>
    </source>
</evidence>
<dbReference type="Proteomes" id="UP000613160">
    <property type="component" value="Unassembled WGS sequence"/>
</dbReference>
<evidence type="ECO:0000256" key="1">
    <source>
        <dbReference type="SAM" id="MobiDB-lite"/>
    </source>
</evidence>
<keyword evidence="3" id="KW-1185">Reference proteome</keyword>
<accession>A0A916XTB6</accession>
<reference evidence="2" key="2">
    <citation type="submission" date="2020-09" db="EMBL/GenBank/DDBJ databases">
        <authorList>
            <person name="Sun Q."/>
            <person name="Zhou Y."/>
        </authorList>
    </citation>
    <scope>NUCLEOTIDE SEQUENCE</scope>
    <source>
        <strain evidence="2">CGMCC 1.15493</strain>
    </source>
</reference>
<feature type="compositionally biased region" description="Basic and acidic residues" evidence="1">
    <location>
        <begin position="1"/>
        <end position="17"/>
    </location>
</feature>
<gene>
    <name evidence="2" type="ORF">GCM10011335_06380</name>
</gene>
<name>A0A916XTB6_9HYPH</name>
<dbReference type="AlphaFoldDB" id="A0A916XTB6"/>
<comment type="caution">
    <text evidence="2">The sequence shown here is derived from an EMBL/GenBank/DDBJ whole genome shotgun (WGS) entry which is preliminary data.</text>
</comment>
<evidence type="ECO:0000313" key="2">
    <source>
        <dbReference type="EMBL" id="GGD06160.1"/>
    </source>
</evidence>
<dbReference type="EMBL" id="BMJJ01000001">
    <property type="protein sequence ID" value="GGD06160.1"/>
    <property type="molecule type" value="Genomic_DNA"/>
</dbReference>
<reference evidence="2" key="1">
    <citation type="journal article" date="2014" name="Int. J. Syst. Evol. Microbiol.">
        <title>Complete genome sequence of Corynebacterium casei LMG S-19264T (=DSM 44701T), isolated from a smear-ripened cheese.</title>
        <authorList>
            <consortium name="US DOE Joint Genome Institute (JGI-PGF)"/>
            <person name="Walter F."/>
            <person name="Albersmeier A."/>
            <person name="Kalinowski J."/>
            <person name="Ruckert C."/>
        </authorList>
    </citation>
    <scope>NUCLEOTIDE SEQUENCE</scope>
    <source>
        <strain evidence="2">CGMCC 1.15493</strain>
    </source>
</reference>
<feature type="region of interest" description="Disordered" evidence="1">
    <location>
        <begin position="1"/>
        <end position="34"/>
    </location>
</feature>
<organism evidence="2 3">
    <name type="scientific">Aureimonas glaciei</name>
    <dbReference type="NCBI Taxonomy" id="1776957"/>
    <lineage>
        <taxon>Bacteria</taxon>
        <taxon>Pseudomonadati</taxon>
        <taxon>Pseudomonadota</taxon>
        <taxon>Alphaproteobacteria</taxon>
        <taxon>Hyphomicrobiales</taxon>
        <taxon>Aurantimonadaceae</taxon>
        <taxon>Aureimonas</taxon>
    </lineage>
</organism>
<sequence length="69" mass="7568">MPADRIRLSDRMSKPRDTVLPTAGAGRPRETYQRRTLRPSDMPAATSMLAANGYQVATKSGESSMQWAA</sequence>
<protein>
    <submittedName>
        <fullName evidence="2">Uncharacterized protein</fullName>
    </submittedName>
</protein>